<dbReference type="PROSITE" id="PS51318">
    <property type="entry name" value="TAT"/>
    <property type="match status" value="1"/>
</dbReference>
<dbReference type="InterPro" id="IPR016167">
    <property type="entry name" value="FAD-bd_PCMH_sub1"/>
</dbReference>
<organism evidence="7 8">
    <name type="scientific">Entotheonella factor</name>
    <dbReference type="NCBI Taxonomy" id="1429438"/>
    <lineage>
        <taxon>Bacteria</taxon>
        <taxon>Pseudomonadati</taxon>
        <taxon>Nitrospinota/Tectimicrobiota group</taxon>
        <taxon>Candidatus Tectimicrobiota</taxon>
        <taxon>Candidatus Entotheonellia</taxon>
        <taxon>Candidatus Entotheonellales</taxon>
        <taxon>Candidatus Entotheonellaceae</taxon>
        <taxon>Candidatus Entotheonella</taxon>
    </lineage>
</organism>
<keyword evidence="4" id="KW-0274">FAD</keyword>
<accession>W4LSS9</accession>
<dbReference type="GO" id="GO:0009690">
    <property type="term" value="P:cytokinin metabolic process"/>
    <property type="evidence" value="ECO:0007669"/>
    <property type="project" value="InterPro"/>
</dbReference>
<dbReference type="Gene3D" id="3.30.43.10">
    <property type="entry name" value="Uridine Diphospho-n-acetylenolpyruvylglucosamine Reductase, domain 2"/>
    <property type="match status" value="1"/>
</dbReference>
<dbReference type="Pfam" id="PF09265">
    <property type="entry name" value="Cytokin-bind"/>
    <property type="match status" value="1"/>
</dbReference>
<keyword evidence="5" id="KW-0560">Oxidoreductase</keyword>
<name>W4LSS9_ENTF1</name>
<dbReference type="Gene3D" id="3.40.462.10">
    <property type="entry name" value="FAD-linked oxidases, C-terminal domain"/>
    <property type="match status" value="1"/>
</dbReference>
<evidence type="ECO:0000256" key="4">
    <source>
        <dbReference type="ARBA" id="ARBA00022827"/>
    </source>
</evidence>
<dbReference type="EMBL" id="AZHW01000270">
    <property type="protein sequence ID" value="ETX01109.1"/>
    <property type="molecule type" value="Genomic_DNA"/>
</dbReference>
<gene>
    <name evidence="7" type="ORF">ETSY1_08660</name>
</gene>
<evidence type="ECO:0000256" key="3">
    <source>
        <dbReference type="ARBA" id="ARBA00022630"/>
    </source>
</evidence>
<keyword evidence="3" id="KW-0285">Flavoprotein</keyword>
<evidence type="ECO:0000256" key="1">
    <source>
        <dbReference type="ARBA" id="ARBA00001974"/>
    </source>
</evidence>
<dbReference type="HOGENOM" id="CLU_024955_1_1_7"/>
<dbReference type="InterPro" id="IPR016164">
    <property type="entry name" value="FAD-linked_Oxase-like_C"/>
</dbReference>
<dbReference type="Pfam" id="PF01565">
    <property type="entry name" value="FAD_binding_4"/>
    <property type="match status" value="1"/>
</dbReference>
<proteinExistence type="inferred from homology"/>
<dbReference type="PANTHER" id="PTHR13878:SF53">
    <property type="entry name" value="CYTOKININ DEHYDROGENASE 6"/>
    <property type="match status" value="1"/>
</dbReference>
<sequence length="401" mass="43071">MSFGHSRRQFLQGSTALAVTAFLPGSRAWATASPVPAGGIPIPPLDGELLQSGEILNDAASDLGRIISHQPFAVLLPGSVDDIQTMVGFARDQGINIAGMSKAGDSHSTFGQAQVEAGIVIDMSTLNQIHEINDDHAYADAGVRWLQLLEETTPLGKTPPTLSDYLDLSIGGSLSVGGIGGQSFRHGLMVDNVLELEVVTGLGELVTCSPTEQPGLFDVVRAGLGQFAVIVRARVRLIDVPSQARTYTALYSDLSAMMSDQEMLLQDGRFDYVQGQAVADEETGSGWLYLIETVKYFEAGEPPDDSMLLSGLGFIPGTEAVVDHSFFEFANRLAPIIELLIQLGFWQLPHPWFDMFVPGPEAPSFIQNVLDEETLDTMGPGSVILIYPFLKSSVSAPFMAL</sequence>
<feature type="non-terminal residue" evidence="7">
    <location>
        <position position="401"/>
    </location>
</feature>
<dbReference type="SUPFAM" id="SSF55103">
    <property type="entry name" value="FAD-linked oxidases, C-terminal domain"/>
    <property type="match status" value="1"/>
</dbReference>
<dbReference type="InterPro" id="IPR050432">
    <property type="entry name" value="FAD-linked_Oxidoreductases_BP"/>
</dbReference>
<dbReference type="InterPro" id="IPR015345">
    <property type="entry name" value="Cytokinin_DH_FAD/cytokin-bd"/>
</dbReference>
<dbReference type="InterPro" id="IPR016166">
    <property type="entry name" value="FAD-bd_PCMH"/>
</dbReference>
<dbReference type="PANTHER" id="PTHR13878">
    <property type="entry name" value="GULONOLACTONE OXIDASE"/>
    <property type="match status" value="1"/>
</dbReference>
<dbReference type="InterPro" id="IPR006311">
    <property type="entry name" value="TAT_signal"/>
</dbReference>
<comment type="similarity">
    <text evidence="2">Belongs to the oxygen-dependent FAD-linked oxidoreductase family.</text>
</comment>
<feature type="domain" description="FAD-binding PCMH-type" evidence="6">
    <location>
        <begin position="67"/>
        <end position="240"/>
    </location>
</feature>
<dbReference type="SUPFAM" id="SSF56176">
    <property type="entry name" value="FAD-binding/transporter-associated domain-like"/>
    <property type="match status" value="1"/>
</dbReference>
<dbReference type="Proteomes" id="UP000019141">
    <property type="component" value="Unassembled WGS sequence"/>
</dbReference>
<dbReference type="GO" id="GO:0019139">
    <property type="term" value="F:cytokinin dehydrogenase activity"/>
    <property type="evidence" value="ECO:0007669"/>
    <property type="project" value="InterPro"/>
</dbReference>
<dbReference type="GO" id="GO:0071949">
    <property type="term" value="F:FAD binding"/>
    <property type="evidence" value="ECO:0007669"/>
    <property type="project" value="InterPro"/>
</dbReference>
<comment type="caution">
    <text evidence="7">The sequence shown here is derived from an EMBL/GenBank/DDBJ whole genome shotgun (WGS) entry which is preliminary data.</text>
</comment>
<dbReference type="InterPro" id="IPR036318">
    <property type="entry name" value="FAD-bd_PCMH-like_sf"/>
</dbReference>
<dbReference type="InterPro" id="IPR006094">
    <property type="entry name" value="Oxid_FAD_bind_N"/>
</dbReference>
<protein>
    <recommendedName>
        <fullName evidence="6">FAD-binding PCMH-type domain-containing protein</fullName>
    </recommendedName>
</protein>
<dbReference type="InterPro" id="IPR019546">
    <property type="entry name" value="TAT_signal_bac_arc"/>
</dbReference>
<evidence type="ECO:0000259" key="6">
    <source>
        <dbReference type="PROSITE" id="PS51387"/>
    </source>
</evidence>
<dbReference type="AlphaFoldDB" id="W4LSS9"/>
<dbReference type="NCBIfam" id="TIGR01409">
    <property type="entry name" value="TAT_signal_seq"/>
    <property type="match status" value="1"/>
</dbReference>
<keyword evidence="8" id="KW-1185">Reference proteome</keyword>
<dbReference type="InterPro" id="IPR016170">
    <property type="entry name" value="Cytok_DH_C_sf"/>
</dbReference>
<comment type="cofactor">
    <cofactor evidence="1">
        <name>FAD</name>
        <dbReference type="ChEBI" id="CHEBI:57692"/>
    </cofactor>
</comment>
<evidence type="ECO:0000256" key="5">
    <source>
        <dbReference type="ARBA" id="ARBA00023002"/>
    </source>
</evidence>
<dbReference type="Gene3D" id="3.30.465.10">
    <property type="match status" value="1"/>
</dbReference>
<evidence type="ECO:0000313" key="7">
    <source>
        <dbReference type="EMBL" id="ETX01109.1"/>
    </source>
</evidence>
<dbReference type="PROSITE" id="PS51387">
    <property type="entry name" value="FAD_PCMH"/>
    <property type="match status" value="1"/>
</dbReference>
<evidence type="ECO:0000313" key="8">
    <source>
        <dbReference type="Proteomes" id="UP000019141"/>
    </source>
</evidence>
<reference evidence="7 8" key="1">
    <citation type="journal article" date="2014" name="Nature">
        <title>An environmental bacterial taxon with a large and distinct metabolic repertoire.</title>
        <authorList>
            <person name="Wilson M.C."/>
            <person name="Mori T."/>
            <person name="Ruckert C."/>
            <person name="Uria A.R."/>
            <person name="Helf M.J."/>
            <person name="Takada K."/>
            <person name="Gernert C."/>
            <person name="Steffens U.A."/>
            <person name="Heycke N."/>
            <person name="Schmitt S."/>
            <person name="Rinke C."/>
            <person name="Helfrich E.J."/>
            <person name="Brachmann A.O."/>
            <person name="Gurgui C."/>
            <person name="Wakimoto T."/>
            <person name="Kracht M."/>
            <person name="Crusemann M."/>
            <person name="Hentschel U."/>
            <person name="Abe I."/>
            <person name="Matsunaga S."/>
            <person name="Kalinowski J."/>
            <person name="Takeyama H."/>
            <person name="Piel J."/>
        </authorList>
    </citation>
    <scope>NUCLEOTIDE SEQUENCE [LARGE SCALE GENOMIC DNA]</scope>
    <source>
        <strain evidence="8">TSY1</strain>
    </source>
</reference>
<dbReference type="InterPro" id="IPR016169">
    <property type="entry name" value="FAD-bd_PCMH_sub2"/>
</dbReference>
<evidence type="ECO:0000256" key="2">
    <source>
        <dbReference type="ARBA" id="ARBA00005466"/>
    </source>
</evidence>